<sequence>MDIRFNGKTLTVKEELTLGQFILEKGLNPDTVIVEYNNELVKQENWAQIVLKENDTLEVLRFVGGG</sequence>
<dbReference type="eggNOG" id="COG2104">
    <property type="taxonomic scope" value="Bacteria"/>
</dbReference>
<dbReference type="AlphaFoldDB" id="F6DMM7"/>
<proteinExistence type="predicted"/>
<dbReference type="SUPFAM" id="SSF54285">
    <property type="entry name" value="MoaD/ThiS"/>
    <property type="match status" value="1"/>
</dbReference>
<dbReference type="Gene3D" id="3.10.20.30">
    <property type="match status" value="1"/>
</dbReference>
<dbReference type="OrthoDB" id="9810692at2"/>
<dbReference type="CDD" id="cd00565">
    <property type="entry name" value="Ubl_ThiS"/>
    <property type="match status" value="1"/>
</dbReference>
<gene>
    <name evidence="1" type="ordered locus">Desru_0134</name>
</gene>
<dbReference type="Pfam" id="PF02597">
    <property type="entry name" value="ThiS"/>
    <property type="match status" value="1"/>
</dbReference>
<keyword evidence="2" id="KW-1185">Reference proteome</keyword>
<organism evidence="1 2">
    <name type="scientific">Desulforamulus ruminis (strain ATCC 23193 / DSM 2154 / NCIMB 8452 / DL)</name>
    <name type="common">Desulfotomaculum ruminis</name>
    <dbReference type="NCBI Taxonomy" id="696281"/>
    <lineage>
        <taxon>Bacteria</taxon>
        <taxon>Bacillati</taxon>
        <taxon>Bacillota</taxon>
        <taxon>Clostridia</taxon>
        <taxon>Eubacteriales</taxon>
        <taxon>Peptococcaceae</taxon>
        <taxon>Desulforamulus</taxon>
    </lineage>
</organism>
<accession>F6DMM7</accession>
<dbReference type="PANTHER" id="PTHR34472:SF1">
    <property type="entry name" value="SULFUR CARRIER PROTEIN THIS"/>
    <property type="match status" value="1"/>
</dbReference>
<name>F6DMM7_DESRL</name>
<dbReference type="RefSeq" id="WP_013840217.1">
    <property type="nucleotide sequence ID" value="NC_015589.1"/>
</dbReference>
<dbReference type="InterPro" id="IPR003749">
    <property type="entry name" value="ThiS/MoaD-like"/>
</dbReference>
<dbReference type="STRING" id="696281.Desru_0134"/>
<dbReference type="HOGENOM" id="CLU_174611_3_3_9"/>
<dbReference type="InterPro" id="IPR016155">
    <property type="entry name" value="Mopterin_synth/thiamin_S_b"/>
</dbReference>
<reference evidence="1 2" key="2">
    <citation type="journal article" date="2012" name="Stand. Genomic Sci.">
        <title>Complete genome sequence of the sulfate-reducing firmicute Desulfotomaculum ruminis type strain (DL(T)).</title>
        <authorList>
            <person name="Spring S."/>
            <person name="Visser M."/>
            <person name="Lu M."/>
            <person name="Copeland A."/>
            <person name="Lapidus A."/>
            <person name="Lucas S."/>
            <person name="Cheng J.F."/>
            <person name="Han C."/>
            <person name="Tapia R."/>
            <person name="Goodwin L.A."/>
            <person name="Pitluck S."/>
            <person name="Ivanova N."/>
            <person name="Land M."/>
            <person name="Hauser L."/>
            <person name="Larimer F."/>
            <person name="Rohde M."/>
            <person name="Goker M."/>
            <person name="Detter J.C."/>
            <person name="Kyrpides N.C."/>
            <person name="Woyke T."/>
            <person name="Schaap P.J."/>
            <person name="Plugge C.M."/>
            <person name="Muyzer G."/>
            <person name="Kuever J."/>
            <person name="Pereira I.A."/>
            <person name="Parshina S.N."/>
            <person name="Bernier-Latmani R."/>
            <person name="Stams A.J."/>
            <person name="Klenk H.P."/>
        </authorList>
    </citation>
    <scope>NUCLEOTIDE SEQUENCE [LARGE SCALE GENOMIC DNA]</scope>
    <source>
        <strain evidence="2">ATCC 23193 / DSM 2154 / NCIB 8452 / DL</strain>
    </source>
</reference>
<dbReference type="PANTHER" id="PTHR34472">
    <property type="entry name" value="SULFUR CARRIER PROTEIN THIS"/>
    <property type="match status" value="1"/>
</dbReference>
<dbReference type="EMBL" id="CP002780">
    <property type="protein sequence ID" value="AEG58435.1"/>
    <property type="molecule type" value="Genomic_DNA"/>
</dbReference>
<dbReference type="KEGG" id="dru:Desru_0134"/>
<evidence type="ECO:0000313" key="1">
    <source>
        <dbReference type="EMBL" id="AEG58435.1"/>
    </source>
</evidence>
<reference evidence="2" key="1">
    <citation type="submission" date="2011-05" db="EMBL/GenBank/DDBJ databases">
        <title>Complete sequence of Desulfotomaculum ruminis DSM 2154.</title>
        <authorList>
            <person name="Lucas S."/>
            <person name="Copeland A."/>
            <person name="Lapidus A."/>
            <person name="Cheng J.-F."/>
            <person name="Goodwin L."/>
            <person name="Pitluck S."/>
            <person name="Lu M."/>
            <person name="Detter J.C."/>
            <person name="Han C."/>
            <person name="Tapia R."/>
            <person name="Land M."/>
            <person name="Hauser L."/>
            <person name="Kyrpides N."/>
            <person name="Ivanova N."/>
            <person name="Mikhailova N."/>
            <person name="Pagani I."/>
            <person name="Stams A.J.M."/>
            <person name="Plugge C.M."/>
            <person name="Muyzer G."/>
            <person name="Kuever J."/>
            <person name="Parshina S.N."/>
            <person name="Ivanova A.E."/>
            <person name="Nazina T.N."/>
            <person name="Brambilla E."/>
            <person name="Spring S."/>
            <person name="Klenk H.-P."/>
            <person name="Woyke T."/>
        </authorList>
    </citation>
    <scope>NUCLEOTIDE SEQUENCE [LARGE SCALE GENOMIC DNA]</scope>
    <source>
        <strain evidence="2">ATCC 23193 / DSM 2154 / NCIB 8452 / DL</strain>
    </source>
</reference>
<dbReference type="Proteomes" id="UP000009234">
    <property type="component" value="Chromosome"/>
</dbReference>
<dbReference type="InterPro" id="IPR010035">
    <property type="entry name" value="Thi_S"/>
</dbReference>
<protein>
    <submittedName>
        <fullName evidence="1">Thiamine biosynthesis protein ThiS</fullName>
    </submittedName>
</protein>
<evidence type="ECO:0000313" key="2">
    <source>
        <dbReference type="Proteomes" id="UP000009234"/>
    </source>
</evidence>
<dbReference type="NCBIfam" id="TIGR01683">
    <property type="entry name" value="thiS"/>
    <property type="match status" value="1"/>
</dbReference>
<dbReference type="InterPro" id="IPR012675">
    <property type="entry name" value="Beta-grasp_dom_sf"/>
</dbReference>